<dbReference type="PROSITE" id="PS50994">
    <property type="entry name" value="INTEGRASE"/>
    <property type="match status" value="1"/>
</dbReference>
<dbReference type="InterPro" id="IPR001584">
    <property type="entry name" value="Integrase_cat-core"/>
</dbReference>
<dbReference type="Proteomes" id="UP000183190">
    <property type="component" value="Unassembled WGS sequence"/>
</dbReference>
<evidence type="ECO:0000259" key="1">
    <source>
        <dbReference type="PROSITE" id="PS50994"/>
    </source>
</evidence>
<evidence type="ECO:0000313" key="2">
    <source>
        <dbReference type="EMBL" id="SEH83357.1"/>
    </source>
</evidence>
<dbReference type="EMBL" id="FNWV01000015">
    <property type="protein sequence ID" value="SEH83357.1"/>
    <property type="molecule type" value="Genomic_DNA"/>
</dbReference>
<dbReference type="SUPFAM" id="SSF53098">
    <property type="entry name" value="Ribonuclease H-like"/>
    <property type="match status" value="1"/>
</dbReference>
<sequence>MLKAFKFKAECIQTDNGAEFTKHLGSYEKPTLISFEKELKQLGIKHKLIKPYTPRHNGKLERSHRKDNEYFYATHKFYSFDDFKKQLAVHNRKYNNFPMRPLNWNSPADYINSLLKFGKVF</sequence>
<accession>A0A1H6LB77</accession>
<feature type="domain" description="Integrase catalytic" evidence="1">
    <location>
        <begin position="1"/>
        <end position="115"/>
    </location>
</feature>
<dbReference type="OrthoDB" id="9781005at2"/>
<gene>
    <name evidence="2" type="ORF">SAMN02910265_02955</name>
</gene>
<proteinExistence type="predicted"/>
<organism evidence="2 3">
    <name type="scientific">Ruminococcus flavefaciens</name>
    <dbReference type="NCBI Taxonomy" id="1265"/>
    <lineage>
        <taxon>Bacteria</taxon>
        <taxon>Bacillati</taxon>
        <taxon>Bacillota</taxon>
        <taxon>Clostridia</taxon>
        <taxon>Eubacteriales</taxon>
        <taxon>Oscillospiraceae</taxon>
        <taxon>Ruminococcus</taxon>
    </lineage>
</organism>
<dbReference type="GO" id="GO:0003676">
    <property type="term" value="F:nucleic acid binding"/>
    <property type="evidence" value="ECO:0007669"/>
    <property type="project" value="InterPro"/>
</dbReference>
<name>A0A1H6LB77_RUMFL</name>
<dbReference type="RefSeq" id="WP_139283436.1">
    <property type="nucleotide sequence ID" value="NZ_FNWV01000015.1"/>
</dbReference>
<dbReference type="InterPro" id="IPR036397">
    <property type="entry name" value="RNaseH_sf"/>
</dbReference>
<reference evidence="2 3" key="1">
    <citation type="submission" date="2016-10" db="EMBL/GenBank/DDBJ databases">
        <authorList>
            <person name="de Groot N.N."/>
        </authorList>
    </citation>
    <scope>NUCLEOTIDE SEQUENCE [LARGE SCALE GENOMIC DNA]</scope>
    <source>
        <strain evidence="2 3">YAD2003</strain>
    </source>
</reference>
<evidence type="ECO:0000313" key="3">
    <source>
        <dbReference type="Proteomes" id="UP000183190"/>
    </source>
</evidence>
<dbReference type="Pfam" id="PF13683">
    <property type="entry name" value="rve_3"/>
    <property type="match status" value="1"/>
</dbReference>
<dbReference type="AlphaFoldDB" id="A0A1H6LB77"/>
<protein>
    <submittedName>
        <fullName evidence="2">Integrase core domain-containing protein</fullName>
    </submittedName>
</protein>
<dbReference type="GO" id="GO:0015074">
    <property type="term" value="P:DNA integration"/>
    <property type="evidence" value="ECO:0007669"/>
    <property type="project" value="InterPro"/>
</dbReference>
<dbReference type="InterPro" id="IPR012337">
    <property type="entry name" value="RNaseH-like_sf"/>
</dbReference>
<dbReference type="Gene3D" id="3.30.420.10">
    <property type="entry name" value="Ribonuclease H-like superfamily/Ribonuclease H"/>
    <property type="match status" value="1"/>
</dbReference>